<comment type="caution">
    <text evidence="3">The sequence shown here is derived from an EMBL/GenBank/DDBJ whole genome shotgun (WGS) entry which is preliminary data.</text>
</comment>
<dbReference type="Gene3D" id="1.20.1250.20">
    <property type="entry name" value="MFS general substrate transporter like domains"/>
    <property type="match status" value="1"/>
</dbReference>
<name>A0A396GZC0_MEDTR</name>
<reference evidence="4" key="1">
    <citation type="journal article" date="2018" name="Nat. Plants">
        <title>Whole-genome landscape of Medicago truncatula symbiotic genes.</title>
        <authorList>
            <person name="Pecrix Y."/>
            <person name="Staton S.E."/>
            <person name="Sallet E."/>
            <person name="Lelandais-Briere C."/>
            <person name="Moreau S."/>
            <person name="Carrere S."/>
            <person name="Blein T."/>
            <person name="Jardinaud M.F."/>
            <person name="Latrasse D."/>
            <person name="Zouine M."/>
            <person name="Zahm M."/>
            <person name="Kreplak J."/>
            <person name="Mayjonade B."/>
            <person name="Satge C."/>
            <person name="Perez M."/>
            <person name="Cauet S."/>
            <person name="Marande W."/>
            <person name="Chantry-Darmon C."/>
            <person name="Lopez-Roques C."/>
            <person name="Bouchez O."/>
            <person name="Berard A."/>
            <person name="Debelle F."/>
            <person name="Munos S."/>
            <person name="Bendahmane A."/>
            <person name="Berges H."/>
            <person name="Niebel A."/>
            <person name="Buitink J."/>
            <person name="Frugier F."/>
            <person name="Benhamed M."/>
            <person name="Crespi M."/>
            <person name="Gouzy J."/>
            <person name="Gamas P."/>
        </authorList>
    </citation>
    <scope>NUCLEOTIDE SEQUENCE [LARGE SCALE GENOMIC DNA]</scope>
    <source>
        <strain evidence="4">cv. Jemalong A17</strain>
    </source>
</reference>
<dbReference type="PANTHER" id="PTHR11654">
    <property type="entry name" value="OLIGOPEPTIDE TRANSPORTER-RELATED"/>
    <property type="match status" value="1"/>
</dbReference>
<evidence type="ECO:0000313" key="4">
    <source>
        <dbReference type="Proteomes" id="UP000265566"/>
    </source>
</evidence>
<evidence type="ECO:0000256" key="1">
    <source>
        <dbReference type="SAM" id="MobiDB-lite"/>
    </source>
</evidence>
<evidence type="ECO:0000256" key="2">
    <source>
        <dbReference type="SAM" id="Phobius"/>
    </source>
</evidence>
<proteinExistence type="predicted"/>
<accession>A0A396GZC0</accession>
<organism evidence="3 4">
    <name type="scientific">Medicago truncatula</name>
    <name type="common">Barrel medic</name>
    <name type="synonym">Medicago tribuloides</name>
    <dbReference type="NCBI Taxonomy" id="3880"/>
    <lineage>
        <taxon>Eukaryota</taxon>
        <taxon>Viridiplantae</taxon>
        <taxon>Streptophyta</taxon>
        <taxon>Embryophyta</taxon>
        <taxon>Tracheophyta</taxon>
        <taxon>Spermatophyta</taxon>
        <taxon>Magnoliopsida</taxon>
        <taxon>eudicotyledons</taxon>
        <taxon>Gunneridae</taxon>
        <taxon>Pentapetalae</taxon>
        <taxon>rosids</taxon>
        <taxon>fabids</taxon>
        <taxon>Fabales</taxon>
        <taxon>Fabaceae</taxon>
        <taxon>Papilionoideae</taxon>
        <taxon>50 kb inversion clade</taxon>
        <taxon>NPAAA clade</taxon>
        <taxon>Hologalegina</taxon>
        <taxon>IRL clade</taxon>
        <taxon>Trifolieae</taxon>
        <taxon>Medicago</taxon>
    </lineage>
</organism>
<keyword evidence="2" id="KW-0472">Membrane</keyword>
<keyword evidence="2" id="KW-1133">Transmembrane helix</keyword>
<dbReference type="AlphaFoldDB" id="A0A396GZC0"/>
<dbReference type="InterPro" id="IPR036259">
    <property type="entry name" value="MFS_trans_sf"/>
</dbReference>
<sequence>MEEMKNENESNERQDPLANFSHSSSTKNKKGGWKSVKYILGNETFEKLASMSLIANLVVLVYMHTQYNMDTTFSVEVFNIWSGLVNFIPLVAAYIADAYVGKFHMLIFGGIASLLVNTNKLS</sequence>
<feature type="region of interest" description="Disordered" evidence="1">
    <location>
        <begin position="1"/>
        <end position="31"/>
    </location>
</feature>
<dbReference type="EMBL" id="PSQE01000007">
    <property type="protein sequence ID" value="RHN45813.1"/>
    <property type="molecule type" value="Genomic_DNA"/>
</dbReference>
<dbReference type="Gramene" id="rna40226">
    <property type="protein sequence ID" value="RHN45813.1"/>
    <property type="gene ID" value="gene40226"/>
</dbReference>
<gene>
    <name evidence="3" type="ORF">MtrunA17_Chr7g0235511</name>
</gene>
<feature type="transmembrane region" description="Helical" evidence="2">
    <location>
        <begin position="77"/>
        <end position="96"/>
    </location>
</feature>
<protein>
    <submittedName>
        <fullName evidence="3">Putative proton-dependent oligopeptide transporter family</fullName>
    </submittedName>
</protein>
<keyword evidence="2" id="KW-0812">Transmembrane</keyword>
<evidence type="ECO:0000313" key="3">
    <source>
        <dbReference type="EMBL" id="RHN45813.1"/>
    </source>
</evidence>
<dbReference type="Proteomes" id="UP000265566">
    <property type="component" value="Chromosome 7"/>
</dbReference>
<feature type="compositionally biased region" description="Basic and acidic residues" evidence="1">
    <location>
        <begin position="1"/>
        <end position="15"/>
    </location>
</feature>